<evidence type="ECO:0000256" key="1">
    <source>
        <dbReference type="SAM" id="MobiDB-lite"/>
    </source>
</evidence>
<evidence type="ECO:0000313" key="2">
    <source>
        <dbReference type="EMBL" id="MBL0884768.1"/>
    </source>
</evidence>
<name>A0ABS1LEY7_9MICO</name>
<feature type="compositionally biased region" description="Acidic residues" evidence="1">
    <location>
        <begin position="1"/>
        <end position="12"/>
    </location>
</feature>
<reference evidence="2 3" key="1">
    <citation type="journal article" date="2021" name="Arch. Microbiol.">
        <title>Myceligenerans indicum sp. nov., an actinobacterium isolated from mangrove sediment of Sundarbans, India.</title>
        <authorList>
            <person name="Asha K."/>
            <person name="Bhadury P."/>
        </authorList>
    </citation>
    <scope>NUCLEOTIDE SEQUENCE [LARGE SCALE GENOMIC DNA]</scope>
    <source>
        <strain evidence="2 3">I2</strain>
    </source>
</reference>
<proteinExistence type="predicted"/>
<dbReference type="RefSeq" id="WP_201844601.1">
    <property type="nucleotide sequence ID" value="NZ_JABBYC010000001.1"/>
</dbReference>
<feature type="compositionally biased region" description="Basic and acidic residues" evidence="1">
    <location>
        <begin position="23"/>
        <end position="36"/>
    </location>
</feature>
<evidence type="ECO:0000313" key="3">
    <source>
        <dbReference type="Proteomes" id="UP000675409"/>
    </source>
</evidence>
<keyword evidence="3" id="KW-1185">Reference proteome</keyword>
<feature type="region of interest" description="Disordered" evidence="1">
    <location>
        <begin position="1"/>
        <end position="36"/>
    </location>
</feature>
<accession>A0ABS1LEY7</accession>
<gene>
    <name evidence="2" type="ORF">HGK34_00475</name>
</gene>
<sequence>MHIDEFGDEAETIGESLTGTMPDHGHASGRSGEKLQSRIADRAATILLKVTT</sequence>
<dbReference type="Proteomes" id="UP000675409">
    <property type="component" value="Unassembled WGS sequence"/>
</dbReference>
<protein>
    <submittedName>
        <fullName evidence="2">Uncharacterized protein</fullName>
    </submittedName>
</protein>
<comment type="caution">
    <text evidence="2">The sequence shown here is derived from an EMBL/GenBank/DDBJ whole genome shotgun (WGS) entry which is preliminary data.</text>
</comment>
<organism evidence="2 3">
    <name type="scientific">Myceligenerans indicum</name>
    <dbReference type="NCBI Taxonomy" id="2593663"/>
    <lineage>
        <taxon>Bacteria</taxon>
        <taxon>Bacillati</taxon>
        <taxon>Actinomycetota</taxon>
        <taxon>Actinomycetes</taxon>
        <taxon>Micrococcales</taxon>
        <taxon>Promicromonosporaceae</taxon>
        <taxon>Myceligenerans</taxon>
    </lineage>
</organism>
<dbReference type="EMBL" id="JABBYC010000001">
    <property type="protein sequence ID" value="MBL0884768.1"/>
    <property type="molecule type" value="Genomic_DNA"/>
</dbReference>